<keyword evidence="2" id="KW-0732">Signal</keyword>
<evidence type="ECO:0000256" key="3">
    <source>
        <dbReference type="ARBA" id="ARBA00023136"/>
    </source>
</evidence>
<accession>A0ABS4YNH7</accession>
<sequence>MGDATQQETFQSLFDEFQSSHPDITLNANGIAAGDWATFGNTVSTRIAGGERVDVISVATEGQRLLASKGLFEPLDSYIDRDSDETQEFYDQVAPNLKKWIDTYGSPDGSTYFVPGGYNTVVMYLNREVFDAAGVELPETDWTWDEFRSIAETVKEETGAFMTTAGAAFPFGEILPWLFTNAASTLSEDWATATFDSPEAIEAAEFVKALVDDELVPQPGGEFDGATQFQRGSLATLTGGRYTLPDVRRLEMVDKTKIVNFPHNAGPGTPVGWDGWATFQASENKEAAWTFLKWMMSVEASTYYAEQGGTNVPARQDVASSEAFLKNAPEGTELIATGIEFGTPVPSPDKQAQVDAEVTKGWEAAILGNKPADEALFAANEAMQELL</sequence>
<evidence type="ECO:0000256" key="4">
    <source>
        <dbReference type="ARBA" id="ARBA00023139"/>
    </source>
</evidence>
<dbReference type="InterPro" id="IPR006059">
    <property type="entry name" value="SBP"/>
</dbReference>
<keyword evidence="4" id="KW-0564">Palmitate</keyword>
<dbReference type="PANTHER" id="PTHR43649:SF33">
    <property type="entry name" value="POLYGALACTURONAN_RHAMNOGALACTURONAN-BINDING PROTEIN YTCQ"/>
    <property type="match status" value="1"/>
</dbReference>
<evidence type="ECO:0000313" key="6">
    <source>
        <dbReference type="EMBL" id="MBP2410349.1"/>
    </source>
</evidence>
<keyword evidence="6" id="KW-0813">Transport</keyword>
<dbReference type="Proteomes" id="UP000698222">
    <property type="component" value="Unassembled WGS sequence"/>
</dbReference>
<name>A0ABS4YNH7_9MICO</name>
<dbReference type="RefSeq" id="WP_209893835.1">
    <property type="nucleotide sequence ID" value="NZ_BAAAJV010000016.1"/>
</dbReference>
<dbReference type="CDD" id="cd13585">
    <property type="entry name" value="PBP2_TMBP_like"/>
    <property type="match status" value="1"/>
</dbReference>
<dbReference type="SUPFAM" id="SSF53850">
    <property type="entry name" value="Periplasmic binding protein-like II"/>
    <property type="match status" value="1"/>
</dbReference>
<keyword evidence="7" id="KW-1185">Reference proteome</keyword>
<keyword evidence="6" id="KW-0762">Sugar transport</keyword>
<dbReference type="PANTHER" id="PTHR43649">
    <property type="entry name" value="ARABINOSE-BINDING PROTEIN-RELATED"/>
    <property type="match status" value="1"/>
</dbReference>
<dbReference type="Gene3D" id="3.40.190.10">
    <property type="entry name" value="Periplasmic binding protein-like II"/>
    <property type="match status" value="1"/>
</dbReference>
<reference evidence="6 7" key="1">
    <citation type="submission" date="2021-03" db="EMBL/GenBank/DDBJ databases">
        <title>Sequencing the genomes of 1000 actinobacteria strains.</title>
        <authorList>
            <person name="Klenk H.-P."/>
        </authorList>
    </citation>
    <scope>NUCLEOTIDE SEQUENCE [LARGE SCALE GENOMIC DNA]</scope>
    <source>
        <strain evidence="6 7">DSM 14564</strain>
    </source>
</reference>
<dbReference type="Pfam" id="PF01547">
    <property type="entry name" value="SBP_bac_1"/>
    <property type="match status" value="1"/>
</dbReference>
<gene>
    <name evidence="6" type="ORF">JOF44_003252</name>
</gene>
<keyword evidence="1" id="KW-1003">Cell membrane</keyword>
<evidence type="ECO:0000256" key="5">
    <source>
        <dbReference type="ARBA" id="ARBA00023288"/>
    </source>
</evidence>
<keyword evidence="5" id="KW-0449">Lipoprotein</keyword>
<evidence type="ECO:0000313" key="7">
    <source>
        <dbReference type="Proteomes" id="UP000698222"/>
    </source>
</evidence>
<proteinExistence type="predicted"/>
<evidence type="ECO:0000256" key="1">
    <source>
        <dbReference type="ARBA" id="ARBA00022475"/>
    </source>
</evidence>
<evidence type="ECO:0000256" key="2">
    <source>
        <dbReference type="ARBA" id="ARBA00022729"/>
    </source>
</evidence>
<organism evidence="6 7">
    <name type="scientific">Brachybacterium fresconis</name>
    <dbReference type="NCBI Taxonomy" id="173363"/>
    <lineage>
        <taxon>Bacteria</taxon>
        <taxon>Bacillati</taxon>
        <taxon>Actinomycetota</taxon>
        <taxon>Actinomycetes</taxon>
        <taxon>Micrococcales</taxon>
        <taxon>Dermabacteraceae</taxon>
        <taxon>Brachybacterium</taxon>
    </lineage>
</organism>
<dbReference type="EMBL" id="JAGIOC010000001">
    <property type="protein sequence ID" value="MBP2410349.1"/>
    <property type="molecule type" value="Genomic_DNA"/>
</dbReference>
<keyword evidence="3" id="KW-0472">Membrane</keyword>
<protein>
    <submittedName>
        <fullName evidence="6">Multiple sugar transport system substrate-binding protein</fullName>
    </submittedName>
</protein>
<dbReference type="InterPro" id="IPR050490">
    <property type="entry name" value="Bact_solute-bd_prot1"/>
</dbReference>
<comment type="caution">
    <text evidence="6">The sequence shown here is derived from an EMBL/GenBank/DDBJ whole genome shotgun (WGS) entry which is preliminary data.</text>
</comment>